<protein>
    <submittedName>
        <fullName evidence="1">Uncharacterized protein</fullName>
    </submittedName>
</protein>
<sequence length="62" mass="6973">MESSIHETAQKVAITNIMKNIGLIQEEKVYNLVQKSTSLCNSTGQHITKVENKTISHQKCFP</sequence>
<dbReference type="AlphaFoldDB" id="A0A2P2LD34"/>
<evidence type="ECO:0000313" key="1">
    <source>
        <dbReference type="EMBL" id="MBX15869.1"/>
    </source>
</evidence>
<accession>A0A2P2LD34</accession>
<organism evidence="1">
    <name type="scientific">Rhizophora mucronata</name>
    <name type="common">Asiatic mangrove</name>
    <dbReference type="NCBI Taxonomy" id="61149"/>
    <lineage>
        <taxon>Eukaryota</taxon>
        <taxon>Viridiplantae</taxon>
        <taxon>Streptophyta</taxon>
        <taxon>Embryophyta</taxon>
        <taxon>Tracheophyta</taxon>
        <taxon>Spermatophyta</taxon>
        <taxon>Magnoliopsida</taxon>
        <taxon>eudicotyledons</taxon>
        <taxon>Gunneridae</taxon>
        <taxon>Pentapetalae</taxon>
        <taxon>rosids</taxon>
        <taxon>fabids</taxon>
        <taxon>Malpighiales</taxon>
        <taxon>Rhizophoraceae</taxon>
        <taxon>Rhizophora</taxon>
    </lineage>
</organism>
<dbReference type="EMBL" id="GGEC01035385">
    <property type="protein sequence ID" value="MBX15869.1"/>
    <property type="molecule type" value="Transcribed_RNA"/>
</dbReference>
<proteinExistence type="predicted"/>
<name>A0A2P2LD34_RHIMU</name>
<reference evidence="1" key="1">
    <citation type="submission" date="2018-02" db="EMBL/GenBank/DDBJ databases">
        <title>Rhizophora mucronata_Transcriptome.</title>
        <authorList>
            <person name="Meera S.P."/>
            <person name="Sreeshan A."/>
            <person name="Augustine A."/>
        </authorList>
    </citation>
    <scope>NUCLEOTIDE SEQUENCE</scope>
    <source>
        <tissue evidence="1">Leaf</tissue>
    </source>
</reference>